<evidence type="ECO:0000259" key="2">
    <source>
        <dbReference type="Pfam" id="PF02668"/>
    </source>
</evidence>
<dbReference type="Gene3D" id="3.60.130.10">
    <property type="entry name" value="Clavaminate synthase-like"/>
    <property type="match status" value="1"/>
</dbReference>
<organism evidence="3 4">
    <name type="scientific">Beauveria bassiana (strain ARSEF 2860)</name>
    <name type="common">White muscardine disease fungus</name>
    <name type="synonym">Tritirachium shiotae</name>
    <dbReference type="NCBI Taxonomy" id="655819"/>
    <lineage>
        <taxon>Eukaryota</taxon>
        <taxon>Fungi</taxon>
        <taxon>Dikarya</taxon>
        <taxon>Ascomycota</taxon>
        <taxon>Pezizomycotina</taxon>
        <taxon>Sordariomycetes</taxon>
        <taxon>Hypocreomycetidae</taxon>
        <taxon>Hypocreales</taxon>
        <taxon>Cordycipitaceae</taxon>
        <taxon>Beauveria</taxon>
    </lineage>
</organism>
<dbReference type="HOGENOM" id="CLU_041041_0_0_1"/>
<evidence type="ECO:0000256" key="1">
    <source>
        <dbReference type="ARBA" id="ARBA00023002"/>
    </source>
</evidence>
<dbReference type="GO" id="GO:0051213">
    <property type="term" value="F:dioxygenase activity"/>
    <property type="evidence" value="ECO:0007669"/>
    <property type="project" value="UniProtKB-KW"/>
</dbReference>
<dbReference type="FunFam" id="3.60.130.10:FF:000011">
    <property type="entry name" value="Taurine catabolism dioxygenase TauD"/>
    <property type="match status" value="1"/>
</dbReference>
<dbReference type="InParanoid" id="J5JHH6"/>
<dbReference type="RefSeq" id="XP_008601450.1">
    <property type="nucleotide sequence ID" value="XM_008603228.1"/>
</dbReference>
<evidence type="ECO:0000313" key="4">
    <source>
        <dbReference type="Proteomes" id="UP000002762"/>
    </source>
</evidence>
<dbReference type="Pfam" id="PF02668">
    <property type="entry name" value="TauD"/>
    <property type="match status" value="1"/>
</dbReference>
<dbReference type="InterPro" id="IPR003819">
    <property type="entry name" value="TauD/TfdA-like"/>
</dbReference>
<dbReference type="GeneID" id="19891143"/>
<dbReference type="InterPro" id="IPR050411">
    <property type="entry name" value="AlphaKG_dependent_hydroxylases"/>
</dbReference>
<name>J5JHH6_BEAB2</name>
<proteinExistence type="predicted"/>
<feature type="domain" description="TauD/TfdA-like" evidence="2">
    <location>
        <begin position="96"/>
        <end position="365"/>
    </location>
</feature>
<dbReference type="PANTHER" id="PTHR10696:SF54">
    <property type="entry name" value="FAMILY OXIDOREDUCTASE, PUTATIVE (AFU_ORTHOLOGUE AFUA_4G13850)-RELATED"/>
    <property type="match status" value="1"/>
</dbReference>
<dbReference type="PANTHER" id="PTHR10696">
    <property type="entry name" value="GAMMA-BUTYROBETAINE HYDROXYLASE-RELATED"/>
    <property type="match status" value="1"/>
</dbReference>
<keyword evidence="4" id="KW-1185">Reference proteome</keyword>
<dbReference type="EMBL" id="JH725180">
    <property type="protein sequence ID" value="EJP62926.1"/>
    <property type="molecule type" value="Genomic_DNA"/>
</dbReference>
<keyword evidence="1" id="KW-0560">Oxidoreductase</keyword>
<dbReference type="OrthoDB" id="272271at2759"/>
<gene>
    <name evidence="3" type="ORF">BBA_08131</name>
</gene>
<dbReference type="AlphaFoldDB" id="J5JHH6"/>
<dbReference type="Proteomes" id="UP000002762">
    <property type="component" value="Unassembled WGS sequence"/>
</dbReference>
<dbReference type="InterPro" id="IPR042098">
    <property type="entry name" value="TauD-like_sf"/>
</dbReference>
<evidence type="ECO:0000313" key="3">
    <source>
        <dbReference type="EMBL" id="EJP62926.1"/>
    </source>
</evidence>
<keyword evidence="3" id="KW-0223">Dioxygenase</keyword>
<sequence>MAAAATLKPTFPAGPNGQPDIAYAPNWDTYQARAKRHLDGGKLVKTLPEGLPAKLQSDLVWDGATVSDEYQWWYRLSESDVAEIDGALKHFKSLGKPLGEITQDTFPLPTLHAVLRDVSREIHNGHGFKVVRGIPVEKYTREENIAVYAGLAAHVAPSRGRQDNNFDGKPADVALAHIKDLTAEVDPHKIGAPAYTTEKQVFHTDAGDVIALFALAEAAEGGESYLASSWHVYNQLAATRPDLIKTLSEPWDSDEFGKSGPPGYTARPLLYHQPADGDVPERLIIQYARRSFTGYWGMPRSADIPPITEAQAEALDALHFTAEKSAVALEFQAGDIQFVNNLSIFHARGSFKDSPEKQRHLIRLWLRDEELAWKTPQPLQRLWDRVYAGVKAENQVFPLEPFLRSPSTGEKKIPIQLVEHGAADVGPSPEEPGDGYCAHRVHEQI</sequence>
<accession>J5JHH6</accession>
<protein>
    <submittedName>
        <fullName evidence="3">TfdA family Taurine catabolism dioxygenase TauD</fullName>
    </submittedName>
</protein>
<reference evidence="3 4" key="1">
    <citation type="journal article" date="2012" name="Sci. Rep.">
        <title>Genomic perspectives on the evolution of fungal entomopathogenicity in Beauveria bassiana.</title>
        <authorList>
            <person name="Xiao G."/>
            <person name="Ying S.H."/>
            <person name="Zheng P."/>
            <person name="Wang Z.L."/>
            <person name="Zhang S."/>
            <person name="Xie X.Q."/>
            <person name="Shang Y."/>
            <person name="St Leger R.J."/>
            <person name="Zhao G.P."/>
            <person name="Wang C."/>
            <person name="Feng M.G."/>
        </authorList>
    </citation>
    <scope>NUCLEOTIDE SEQUENCE [LARGE SCALE GENOMIC DNA]</scope>
    <source>
        <strain evidence="3 4">ARSEF 2860</strain>
    </source>
</reference>
<dbReference type="STRING" id="655819.J5JHH6"/>
<dbReference type="SUPFAM" id="SSF51197">
    <property type="entry name" value="Clavaminate synthase-like"/>
    <property type="match status" value="1"/>
</dbReference>